<name>A0ABP7XBP4_9FLAO</name>
<evidence type="ECO:0000313" key="3">
    <source>
        <dbReference type="Proteomes" id="UP001500459"/>
    </source>
</evidence>
<feature type="domain" description="N-acetyltransferase" evidence="1">
    <location>
        <begin position="10"/>
        <end position="151"/>
    </location>
</feature>
<dbReference type="Gene3D" id="3.40.630.30">
    <property type="match status" value="1"/>
</dbReference>
<evidence type="ECO:0000313" key="2">
    <source>
        <dbReference type="EMBL" id="GAA4109443.1"/>
    </source>
</evidence>
<gene>
    <name evidence="2" type="ORF">GCM10022393_06040</name>
</gene>
<protein>
    <submittedName>
        <fullName evidence="2">GNAT family N-acetyltransferase</fullName>
    </submittedName>
</protein>
<proteinExistence type="predicted"/>
<dbReference type="InterPro" id="IPR016181">
    <property type="entry name" value="Acyl_CoA_acyltransferase"/>
</dbReference>
<organism evidence="2 3">
    <name type="scientific">Aquimarina addita</name>
    <dbReference type="NCBI Taxonomy" id="870485"/>
    <lineage>
        <taxon>Bacteria</taxon>
        <taxon>Pseudomonadati</taxon>
        <taxon>Bacteroidota</taxon>
        <taxon>Flavobacteriia</taxon>
        <taxon>Flavobacteriales</taxon>
        <taxon>Flavobacteriaceae</taxon>
        <taxon>Aquimarina</taxon>
    </lineage>
</organism>
<dbReference type="SUPFAM" id="SSF55729">
    <property type="entry name" value="Acyl-CoA N-acyltransferases (Nat)"/>
    <property type="match status" value="1"/>
</dbReference>
<dbReference type="Pfam" id="PF13673">
    <property type="entry name" value="Acetyltransf_10"/>
    <property type="match status" value="1"/>
</dbReference>
<reference evidence="3" key="1">
    <citation type="journal article" date="2019" name="Int. J. Syst. Evol. Microbiol.">
        <title>The Global Catalogue of Microorganisms (GCM) 10K type strain sequencing project: providing services to taxonomists for standard genome sequencing and annotation.</title>
        <authorList>
            <consortium name="The Broad Institute Genomics Platform"/>
            <consortium name="The Broad Institute Genome Sequencing Center for Infectious Disease"/>
            <person name="Wu L."/>
            <person name="Ma J."/>
        </authorList>
    </citation>
    <scope>NUCLEOTIDE SEQUENCE [LARGE SCALE GENOMIC DNA]</scope>
    <source>
        <strain evidence="3">JCM 17106</strain>
    </source>
</reference>
<dbReference type="PROSITE" id="PS51186">
    <property type="entry name" value="GNAT"/>
    <property type="match status" value="1"/>
</dbReference>
<sequence>MYMDLQFKIKRFDELEIKELYHMLRLRAEVFIVEQDCVYQDIDNKDQKALHVLGIKNDKIIAYTRLFDAGDYFEKASIGRVVISDKERAYGYGHELLKKSIAAVNEFFNTSDIKISAQCYLKKFYKQHGFKQIGEEYLEDGIPHIAMILMD</sequence>
<keyword evidence="3" id="KW-1185">Reference proteome</keyword>
<evidence type="ECO:0000259" key="1">
    <source>
        <dbReference type="PROSITE" id="PS51186"/>
    </source>
</evidence>
<dbReference type="InterPro" id="IPR000182">
    <property type="entry name" value="GNAT_dom"/>
</dbReference>
<comment type="caution">
    <text evidence="2">The sequence shown here is derived from an EMBL/GenBank/DDBJ whole genome shotgun (WGS) entry which is preliminary data.</text>
</comment>
<accession>A0ABP7XBP4</accession>
<dbReference type="EMBL" id="BAABCW010000002">
    <property type="protein sequence ID" value="GAA4109443.1"/>
    <property type="molecule type" value="Genomic_DNA"/>
</dbReference>
<dbReference type="Proteomes" id="UP001500459">
    <property type="component" value="Unassembled WGS sequence"/>
</dbReference>